<organism evidence="2 3">
    <name type="scientific">Parapedobacter luteus</name>
    <dbReference type="NCBI Taxonomy" id="623280"/>
    <lineage>
        <taxon>Bacteria</taxon>
        <taxon>Pseudomonadati</taxon>
        <taxon>Bacteroidota</taxon>
        <taxon>Sphingobacteriia</taxon>
        <taxon>Sphingobacteriales</taxon>
        <taxon>Sphingobacteriaceae</taxon>
        <taxon>Parapedobacter</taxon>
    </lineage>
</organism>
<keyword evidence="1" id="KW-0732">Signal</keyword>
<gene>
    <name evidence="2" type="ORF">SAMN05660226_03526</name>
</gene>
<feature type="chain" id="PRO_5012594722" description="3-keto-disaccharide hydrolase domain-containing protein" evidence="1">
    <location>
        <begin position="22"/>
        <end position="382"/>
    </location>
</feature>
<dbReference type="STRING" id="623280.SAMN05660226_03526"/>
<evidence type="ECO:0008006" key="4">
    <source>
        <dbReference type="Google" id="ProtNLM"/>
    </source>
</evidence>
<proteinExistence type="predicted"/>
<dbReference type="EMBL" id="FUYS01000011">
    <property type="protein sequence ID" value="SKB87102.1"/>
    <property type="molecule type" value="Genomic_DNA"/>
</dbReference>
<evidence type="ECO:0000256" key="1">
    <source>
        <dbReference type="SAM" id="SignalP"/>
    </source>
</evidence>
<sequence>MSTNNLTTLICCLSLLGSATAQQRKPSFPDSNGMAIPLDAAHWQNDSGKVVFEQIGGVPIMRLLPMAGFTWLKDFDFTTGTIEFDWQPTDTTFSHFNFRYQSSMESECVYLRTARAGDSLAMDAVQYAPFIKGVNLWDMLLHFQATATFSKREWNRIKLIISEKQLLIFINDLSTPRLWVPELEGDVTSGTLAFSGEGLVANLAVKPGDTEGLPHQAGLDPTANDPRYLRQWLVSDPMDFPFGREPADLDLPKPDARWTDHRAERRGLLNITRLHGSKMPERQLIWIKARIRSAIDQQKWMDFGFSDEVWLFVNGSYTYADKNYYGTPIMKPPFGRCSIENTAVYMPLKKGDNEILIGLANNFYGWGVVARLRDLHGIEALE</sequence>
<evidence type="ECO:0000313" key="3">
    <source>
        <dbReference type="Proteomes" id="UP000190541"/>
    </source>
</evidence>
<keyword evidence="3" id="KW-1185">Reference proteome</keyword>
<reference evidence="2 3" key="1">
    <citation type="submission" date="2017-02" db="EMBL/GenBank/DDBJ databases">
        <authorList>
            <person name="Peterson S.W."/>
        </authorList>
    </citation>
    <scope>NUCLEOTIDE SEQUENCE [LARGE SCALE GENOMIC DNA]</scope>
    <source>
        <strain evidence="2 3">DSM 22899</strain>
    </source>
</reference>
<dbReference type="Proteomes" id="UP000190541">
    <property type="component" value="Unassembled WGS sequence"/>
</dbReference>
<name>A0A1T5ET47_9SPHI</name>
<feature type="signal peptide" evidence="1">
    <location>
        <begin position="1"/>
        <end position="21"/>
    </location>
</feature>
<dbReference type="Gene3D" id="2.60.120.560">
    <property type="entry name" value="Exo-inulinase, domain 1"/>
    <property type="match status" value="1"/>
</dbReference>
<accession>A0A1T5ET47</accession>
<protein>
    <recommendedName>
        <fullName evidence="4">3-keto-disaccharide hydrolase domain-containing protein</fullName>
    </recommendedName>
</protein>
<dbReference type="AlphaFoldDB" id="A0A1T5ET47"/>
<evidence type="ECO:0000313" key="2">
    <source>
        <dbReference type="EMBL" id="SKB87102.1"/>
    </source>
</evidence>